<gene>
    <name evidence="6" type="primary">treR</name>
    <name evidence="6" type="ORF">G7057_05755</name>
</gene>
<evidence type="ECO:0000259" key="5">
    <source>
        <dbReference type="PROSITE" id="PS50949"/>
    </source>
</evidence>
<reference evidence="6 7" key="1">
    <citation type="journal article" date="2017" name="Int. J. Syst. Evol. Microbiol.">
        <title>Jeotgalibaca porci sp. nov. and Jeotgalibaca arthritidis sp. nov., isolated from pigs, and emended description of the genus Jeotgalibaca.</title>
        <authorList>
            <person name="Zamora L."/>
            <person name="Perez-Sancho M."/>
            <person name="Dominguez L."/>
            <person name="Fernandez-Garayzabal J.F."/>
            <person name="Vela A.I."/>
        </authorList>
    </citation>
    <scope>NUCLEOTIDE SEQUENCE [LARGE SCALE GENOMIC DNA]</scope>
    <source>
        <strain evidence="6 7">CECT 9157</strain>
    </source>
</reference>
<dbReference type="InterPro" id="IPR012770">
    <property type="entry name" value="TreR"/>
</dbReference>
<dbReference type="Proteomes" id="UP000501451">
    <property type="component" value="Chromosome"/>
</dbReference>
<dbReference type="Gene3D" id="3.40.1410.10">
    <property type="entry name" value="Chorismate lyase-like"/>
    <property type="match status" value="1"/>
</dbReference>
<keyword evidence="3" id="KW-0804">Transcription</keyword>
<sequence length="238" mass="28103">MNKFHEIFRDLKQRIEQREYPAGSLLPSELNLAQMYSVSRETIRKALRLLLESGYIQKQQGKGSIVLDIQRLQFPVSGLTSFKELQDGQQINSETIVLQNKVETIPRYLAERFHIPEDQQVISLVRLRKISGEVIILDKDYLLRDIVESVPTDAAEISLYDYLEQERQLNIAYAKKEFVVEPITEEDKHYMNLKNDTHVVVVKSEVYLEDTRLFQYTESRHRLDRFKFVEFARRKHSL</sequence>
<evidence type="ECO:0000313" key="7">
    <source>
        <dbReference type="Proteomes" id="UP000501451"/>
    </source>
</evidence>
<keyword evidence="2" id="KW-0238">DNA-binding</keyword>
<feature type="domain" description="HTH gntR-type" evidence="5">
    <location>
        <begin position="1"/>
        <end position="69"/>
    </location>
</feature>
<evidence type="ECO:0000313" key="6">
    <source>
        <dbReference type="EMBL" id="QII82001.1"/>
    </source>
</evidence>
<dbReference type="AlphaFoldDB" id="A0A6G7K9W6"/>
<dbReference type="GO" id="GO:0003700">
    <property type="term" value="F:DNA-binding transcription factor activity"/>
    <property type="evidence" value="ECO:0007669"/>
    <property type="project" value="UniProtKB-UniRule"/>
</dbReference>
<evidence type="ECO:0000256" key="3">
    <source>
        <dbReference type="ARBA" id="ARBA00023163"/>
    </source>
</evidence>
<dbReference type="PROSITE" id="PS50949">
    <property type="entry name" value="HTH_GNTR"/>
    <property type="match status" value="1"/>
</dbReference>
<dbReference type="InterPro" id="IPR050679">
    <property type="entry name" value="Bact_HTH_transcr_reg"/>
</dbReference>
<dbReference type="PANTHER" id="PTHR44846">
    <property type="entry name" value="MANNOSYL-D-GLYCERATE TRANSPORT/METABOLISM SYSTEM REPRESSOR MNGR-RELATED"/>
    <property type="match status" value="1"/>
</dbReference>
<evidence type="ECO:0000256" key="2">
    <source>
        <dbReference type="ARBA" id="ARBA00023125"/>
    </source>
</evidence>
<dbReference type="Pfam" id="PF00392">
    <property type="entry name" value="GntR"/>
    <property type="match status" value="1"/>
</dbReference>
<dbReference type="EMBL" id="CP049740">
    <property type="protein sequence ID" value="QII82001.1"/>
    <property type="molecule type" value="Genomic_DNA"/>
</dbReference>
<dbReference type="CDD" id="cd07377">
    <property type="entry name" value="WHTH_GntR"/>
    <property type="match status" value="1"/>
</dbReference>
<dbReference type="InterPro" id="IPR028978">
    <property type="entry name" value="Chorismate_lyase_/UTRA_dom_sf"/>
</dbReference>
<accession>A0A6G7K9W6</accession>
<evidence type="ECO:0000256" key="1">
    <source>
        <dbReference type="ARBA" id="ARBA00023015"/>
    </source>
</evidence>
<dbReference type="GO" id="GO:0003677">
    <property type="term" value="F:DNA binding"/>
    <property type="evidence" value="ECO:0007669"/>
    <property type="project" value="UniProtKB-UniRule"/>
</dbReference>
<evidence type="ECO:0000256" key="4">
    <source>
        <dbReference type="NCBIfam" id="TIGR02404"/>
    </source>
</evidence>
<dbReference type="RefSeq" id="WP_166161967.1">
    <property type="nucleotide sequence ID" value="NZ_CP049740.1"/>
</dbReference>
<dbReference type="PRINTS" id="PR00035">
    <property type="entry name" value="HTHGNTR"/>
</dbReference>
<dbReference type="SMART" id="SM00866">
    <property type="entry name" value="UTRA"/>
    <property type="match status" value="1"/>
</dbReference>
<dbReference type="NCBIfam" id="TIGR02404">
    <property type="entry name" value="trehalos_R_Bsub"/>
    <property type="match status" value="1"/>
</dbReference>
<dbReference type="Pfam" id="PF07702">
    <property type="entry name" value="UTRA"/>
    <property type="match status" value="1"/>
</dbReference>
<dbReference type="SUPFAM" id="SSF46785">
    <property type="entry name" value="Winged helix' DNA-binding domain"/>
    <property type="match status" value="1"/>
</dbReference>
<dbReference type="SMART" id="SM00345">
    <property type="entry name" value="HTH_GNTR"/>
    <property type="match status" value="1"/>
</dbReference>
<protein>
    <recommendedName>
        <fullName evidence="4">Trehalose operon repressor</fullName>
    </recommendedName>
</protein>
<dbReference type="InterPro" id="IPR036390">
    <property type="entry name" value="WH_DNA-bd_sf"/>
</dbReference>
<keyword evidence="7" id="KW-1185">Reference proteome</keyword>
<organism evidence="6 7">
    <name type="scientific">Jeotgalibaca arthritidis</name>
    <dbReference type="NCBI Taxonomy" id="1868794"/>
    <lineage>
        <taxon>Bacteria</taxon>
        <taxon>Bacillati</taxon>
        <taxon>Bacillota</taxon>
        <taxon>Bacilli</taxon>
        <taxon>Lactobacillales</taxon>
        <taxon>Carnobacteriaceae</taxon>
        <taxon>Jeotgalibaca</taxon>
    </lineage>
</organism>
<name>A0A6G7K9W6_9LACT</name>
<dbReference type="KEGG" id="jar:G7057_05755"/>
<dbReference type="InterPro" id="IPR000524">
    <property type="entry name" value="Tscrpt_reg_HTH_GntR"/>
</dbReference>
<dbReference type="Gene3D" id="1.10.10.10">
    <property type="entry name" value="Winged helix-like DNA-binding domain superfamily/Winged helix DNA-binding domain"/>
    <property type="match status" value="1"/>
</dbReference>
<dbReference type="InterPro" id="IPR036388">
    <property type="entry name" value="WH-like_DNA-bd_sf"/>
</dbReference>
<keyword evidence="1" id="KW-0805">Transcription regulation</keyword>
<dbReference type="GO" id="GO:0045892">
    <property type="term" value="P:negative regulation of DNA-templated transcription"/>
    <property type="evidence" value="ECO:0007669"/>
    <property type="project" value="TreeGrafter"/>
</dbReference>
<dbReference type="SUPFAM" id="SSF64288">
    <property type="entry name" value="Chorismate lyase-like"/>
    <property type="match status" value="1"/>
</dbReference>
<proteinExistence type="predicted"/>
<dbReference type="InterPro" id="IPR011663">
    <property type="entry name" value="UTRA"/>
</dbReference>
<dbReference type="PANTHER" id="PTHR44846:SF12">
    <property type="entry name" value="HTH-TYPE TRANSCRIPTIONAL REGULATOR TRER"/>
    <property type="match status" value="1"/>
</dbReference>